<name>A0ABU5LQ53_9SPHN</name>
<organism evidence="2 3">
    <name type="scientific">Sphingomonas sanguinis</name>
    <dbReference type="NCBI Taxonomy" id="33051"/>
    <lineage>
        <taxon>Bacteria</taxon>
        <taxon>Pseudomonadati</taxon>
        <taxon>Pseudomonadota</taxon>
        <taxon>Alphaproteobacteria</taxon>
        <taxon>Sphingomonadales</taxon>
        <taxon>Sphingomonadaceae</taxon>
        <taxon>Sphingomonas</taxon>
    </lineage>
</organism>
<dbReference type="Pfam" id="PF09864">
    <property type="entry name" value="MliC"/>
    <property type="match status" value="1"/>
</dbReference>
<evidence type="ECO:0000259" key="1">
    <source>
        <dbReference type="Pfam" id="PF09864"/>
    </source>
</evidence>
<comment type="caution">
    <text evidence="2">The sequence shown here is derived from an EMBL/GenBank/DDBJ whole genome shotgun (WGS) entry which is preliminary data.</text>
</comment>
<dbReference type="RefSeq" id="WP_219019076.1">
    <property type="nucleotide sequence ID" value="NZ_CP079203.1"/>
</dbReference>
<sequence length="112" mass="12098">MNRLPVALAAGGIVLVGCSTMPDPRAAQRSALPPMVSTTFRCENGSSFWVRFDNRDDSALVRFGDDLEMRLEGQRVASGIHYSGFGHDLRGKGGEVVLTRPTGDSVRCTATR</sequence>
<dbReference type="InterPro" id="IPR018660">
    <property type="entry name" value="MliC"/>
</dbReference>
<keyword evidence="3" id="KW-1185">Reference proteome</keyword>
<evidence type="ECO:0000313" key="2">
    <source>
        <dbReference type="EMBL" id="MDZ7282073.1"/>
    </source>
</evidence>
<accession>A0ABU5LQ53</accession>
<feature type="domain" description="C-type lysozyme inhibitor" evidence="1">
    <location>
        <begin position="40"/>
        <end position="105"/>
    </location>
</feature>
<gene>
    <name evidence="2" type="ORF">N4G62_08550</name>
</gene>
<dbReference type="EMBL" id="JAOBTW010000007">
    <property type="protein sequence ID" value="MDZ7282073.1"/>
    <property type="molecule type" value="Genomic_DNA"/>
</dbReference>
<reference evidence="3" key="1">
    <citation type="submission" date="2023-07" db="EMBL/GenBank/DDBJ databases">
        <title>Whole genome sequence analysis of rice epiphytic Sphingomonas sanguinis OsEp_Plm_15B2.</title>
        <authorList>
            <person name="Sahu K.P."/>
            <person name="Asharani P."/>
            <person name="Reddy B."/>
            <person name="Kumar A."/>
        </authorList>
    </citation>
    <scope>NUCLEOTIDE SEQUENCE [LARGE SCALE GENOMIC DNA]</scope>
    <source>
        <strain evidence="3">OsEp_Plm_15B2</strain>
    </source>
</reference>
<evidence type="ECO:0000313" key="3">
    <source>
        <dbReference type="Proteomes" id="UP001292182"/>
    </source>
</evidence>
<dbReference type="Proteomes" id="UP001292182">
    <property type="component" value="Unassembled WGS sequence"/>
</dbReference>
<dbReference type="PROSITE" id="PS51257">
    <property type="entry name" value="PROKAR_LIPOPROTEIN"/>
    <property type="match status" value="1"/>
</dbReference>
<protein>
    <submittedName>
        <fullName evidence="2">MliC family protein</fullName>
    </submittedName>
</protein>
<proteinExistence type="predicted"/>